<evidence type="ECO:0000313" key="1">
    <source>
        <dbReference type="EMBL" id="QEL10843.1"/>
    </source>
</evidence>
<protein>
    <submittedName>
        <fullName evidence="1">Uncharacterized protein</fullName>
    </submittedName>
</protein>
<proteinExistence type="predicted"/>
<organism evidence="1 2">
    <name type="scientific">Kushneria phosphatilytica</name>
    <dbReference type="NCBI Taxonomy" id="657387"/>
    <lineage>
        <taxon>Bacteria</taxon>
        <taxon>Pseudomonadati</taxon>
        <taxon>Pseudomonadota</taxon>
        <taxon>Gammaproteobacteria</taxon>
        <taxon>Oceanospirillales</taxon>
        <taxon>Halomonadaceae</taxon>
        <taxon>Kushneria</taxon>
    </lineage>
</organism>
<sequence length="60" mass="6915">MRHYPTDTIILTPYGRKRLHRQTLVSALPAIAERYGWRLTSVRGQLAMVERPVQIQQVAA</sequence>
<dbReference type="AlphaFoldDB" id="A0A1S1NTV0"/>
<evidence type="ECO:0000313" key="2">
    <source>
        <dbReference type="Proteomes" id="UP000322553"/>
    </source>
</evidence>
<dbReference type="RefSeq" id="WP_070977020.1">
    <property type="nucleotide sequence ID" value="NZ_CP043420.1"/>
</dbReference>
<reference evidence="1 2" key="1">
    <citation type="submission" date="2019-08" db="EMBL/GenBank/DDBJ databases">
        <title>Complete genome sequence of Kushneria sp. YCWA18, a halophilic phosphate-solubilizing bacterium isolated from Daqiao saltern in China.</title>
        <authorList>
            <person name="Du G.-X."/>
            <person name="Qu L.-Y."/>
        </authorList>
    </citation>
    <scope>NUCLEOTIDE SEQUENCE [LARGE SCALE GENOMIC DNA]</scope>
    <source>
        <strain evidence="1 2">YCWA18</strain>
    </source>
</reference>
<dbReference type="STRING" id="657387.BH688_02940"/>
<gene>
    <name evidence="1" type="ORF">FY550_06705</name>
</gene>
<accession>A0A1S1NTV0</accession>
<dbReference type="Proteomes" id="UP000322553">
    <property type="component" value="Chromosome"/>
</dbReference>
<dbReference type="KEGG" id="kuy:FY550_06705"/>
<dbReference type="EMBL" id="CP043420">
    <property type="protein sequence ID" value="QEL10843.1"/>
    <property type="molecule type" value="Genomic_DNA"/>
</dbReference>
<keyword evidence="2" id="KW-1185">Reference proteome</keyword>
<name>A0A1S1NTV0_9GAMM</name>